<dbReference type="NCBIfam" id="NF005559">
    <property type="entry name" value="PRK07231.1"/>
    <property type="match status" value="1"/>
</dbReference>
<gene>
    <name evidence="3" type="ORF">QSV35_00440</name>
</gene>
<evidence type="ECO:0000313" key="3">
    <source>
        <dbReference type="EMBL" id="MDL9977785.1"/>
    </source>
</evidence>
<dbReference type="PROSITE" id="PS00061">
    <property type="entry name" value="ADH_SHORT"/>
    <property type="match status" value="1"/>
</dbReference>
<dbReference type="InterPro" id="IPR002347">
    <property type="entry name" value="SDR_fam"/>
</dbReference>
<evidence type="ECO:0000313" key="4">
    <source>
        <dbReference type="Proteomes" id="UP001235064"/>
    </source>
</evidence>
<name>A0ABT7MTL4_9MICO</name>
<dbReference type="RefSeq" id="WP_286285568.1">
    <property type="nucleotide sequence ID" value="NZ_JASXSZ010000001.1"/>
</dbReference>
<comment type="similarity">
    <text evidence="1">Belongs to the short-chain dehydrogenases/reductases (SDR) family.</text>
</comment>
<dbReference type="PRINTS" id="PR00080">
    <property type="entry name" value="SDRFAMILY"/>
</dbReference>
<dbReference type="Proteomes" id="UP001235064">
    <property type="component" value="Unassembled WGS sequence"/>
</dbReference>
<sequence length="254" mass="26762">MNAKRVVIVTGAARGIGQAIAGAFGDSGDTVVLVDRDPDALHSTASALEQGGADVMARIVDVTRSTDIDRLMSDVIEERGRIDVLVNNAGKNTYFDAVTMTEDDWDSAMDVDLKSVWLMARAALPSLIESRGSIVNVSSIHARLTTPGMFPYAAAKSGVEGLTRSLAADYASAGVRVNAVAPGWTQTRLVDEWAARSDDPDALSKVLRAHPLQRIATPEDVAAAVEFLASPGARAITGAVLPVDCGLSITFRVD</sequence>
<proteinExistence type="inferred from homology"/>
<keyword evidence="2" id="KW-0560">Oxidoreductase</keyword>
<dbReference type="PANTHER" id="PTHR42760:SF133">
    <property type="entry name" value="3-OXOACYL-[ACYL-CARRIER-PROTEIN] REDUCTASE"/>
    <property type="match status" value="1"/>
</dbReference>
<dbReference type="InterPro" id="IPR036291">
    <property type="entry name" value="NAD(P)-bd_dom_sf"/>
</dbReference>
<evidence type="ECO:0000256" key="2">
    <source>
        <dbReference type="ARBA" id="ARBA00023002"/>
    </source>
</evidence>
<comment type="caution">
    <text evidence="3">The sequence shown here is derived from an EMBL/GenBank/DDBJ whole genome shotgun (WGS) entry which is preliminary data.</text>
</comment>
<dbReference type="PRINTS" id="PR00081">
    <property type="entry name" value="GDHRDH"/>
</dbReference>
<dbReference type="Gene3D" id="3.40.50.720">
    <property type="entry name" value="NAD(P)-binding Rossmann-like Domain"/>
    <property type="match status" value="1"/>
</dbReference>
<evidence type="ECO:0000256" key="1">
    <source>
        <dbReference type="ARBA" id="ARBA00006484"/>
    </source>
</evidence>
<dbReference type="Pfam" id="PF13561">
    <property type="entry name" value="adh_short_C2"/>
    <property type="match status" value="1"/>
</dbReference>
<reference evidence="3 4" key="1">
    <citation type="submission" date="2023-06" db="EMBL/GenBank/DDBJ databases">
        <title>Microbacterium sp. nov., isolated from a waste landfill.</title>
        <authorList>
            <person name="Wen W."/>
        </authorList>
    </citation>
    <scope>NUCLEOTIDE SEQUENCE [LARGE SCALE GENOMIC DNA]</scope>
    <source>
        <strain evidence="3 4">ASV49</strain>
    </source>
</reference>
<accession>A0ABT7MTL4</accession>
<dbReference type="InterPro" id="IPR020904">
    <property type="entry name" value="Sc_DH/Rdtase_CS"/>
</dbReference>
<dbReference type="PANTHER" id="PTHR42760">
    <property type="entry name" value="SHORT-CHAIN DEHYDROGENASES/REDUCTASES FAMILY MEMBER"/>
    <property type="match status" value="1"/>
</dbReference>
<dbReference type="EMBL" id="JASXSZ010000001">
    <property type="protein sequence ID" value="MDL9977785.1"/>
    <property type="molecule type" value="Genomic_DNA"/>
</dbReference>
<keyword evidence="4" id="KW-1185">Reference proteome</keyword>
<dbReference type="SUPFAM" id="SSF51735">
    <property type="entry name" value="NAD(P)-binding Rossmann-fold domains"/>
    <property type="match status" value="1"/>
</dbReference>
<organism evidence="3 4">
    <name type="scientific">Microbacterium candidum</name>
    <dbReference type="NCBI Taxonomy" id="3041922"/>
    <lineage>
        <taxon>Bacteria</taxon>
        <taxon>Bacillati</taxon>
        <taxon>Actinomycetota</taxon>
        <taxon>Actinomycetes</taxon>
        <taxon>Micrococcales</taxon>
        <taxon>Microbacteriaceae</taxon>
        <taxon>Microbacterium</taxon>
    </lineage>
</organism>
<protein>
    <submittedName>
        <fullName evidence="3">SDR family oxidoreductase</fullName>
    </submittedName>
</protein>